<evidence type="ECO:0000313" key="1">
    <source>
        <dbReference type="EMBL" id="PIZ94714.1"/>
    </source>
</evidence>
<evidence type="ECO:0000313" key="2">
    <source>
        <dbReference type="Proteomes" id="UP000228568"/>
    </source>
</evidence>
<gene>
    <name evidence="1" type="ORF">COX81_02810</name>
</gene>
<name>A0A2M7V7J2_9BACT</name>
<dbReference type="AlphaFoldDB" id="A0A2M7V7J2"/>
<accession>A0A2M7V7J2</accession>
<sequence length="102" mass="11669">MSNFLTWDLYEVTSEDGRLVGNSVRGRVRKFALQQNINLLVENSQDKENTIIFALLSGNTTEPIVEFIKNLFPDVHVESIGKGIENPVLSRFQVNLEDRYNI</sequence>
<proteinExistence type="predicted"/>
<comment type="caution">
    <text evidence="1">The sequence shown here is derived from an EMBL/GenBank/DDBJ whole genome shotgun (WGS) entry which is preliminary data.</text>
</comment>
<protein>
    <recommendedName>
        <fullName evidence="3">Acylphosphatase-like domain-containing protein</fullName>
    </recommendedName>
</protein>
<dbReference type="Proteomes" id="UP000228568">
    <property type="component" value="Unassembled WGS sequence"/>
</dbReference>
<dbReference type="EMBL" id="PFPK01000034">
    <property type="protein sequence ID" value="PIZ94714.1"/>
    <property type="molecule type" value="Genomic_DNA"/>
</dbReference>
<reference evidence="2" key="1">
    <citation type="submission" date="2017-09" db="EMBL/GenBank/DDBJ databases">
        <title>Depth-based differentiation of microbial function through sediment-hosted aquifers and enrichment of novel symbionts in the deep terrestrial subsurface.</title>
        <authorList>
            <person name="Probst A.J."/>
            <person name="Ladd B."/>
            <person name="Jarett J.K."/>
            <person name="Geller-Mcgrath D.E."/>
            <person name="Sieber C.M.K."/>
            <person name="Emerson J.B."/>
            <person name="Anantharaman K."/>
            <person name="Thomas B.C."/>
            <person name="Malmstrom R."/>
            <person name="Stieglmeier M."/>
            <person name="Klingl A."/>
            <person name="Woyke T."/>
            <person name="Ryan C.M."/>
            <person name="Banfield J.F."/>
        </authorList>
    </citation>
    <scope>NUCLEOTIDE SEQUENCE [LARGE SCALE GENOMIC DNA]</scope>
</reference>
<organism evidence="1 2">
    <name type="scientific">Candidatus Magasanikbacteria bacterium CG_4_10_14_0_2_um_filter_37_12</name>
    <dbReference type="NCBI Taxonomy" id="1974637"/>
    <lineage>
        <taxon>Bacteria</taxon>
        <taxon>Candidatus Magasanikiibacteriota</taxon>
    </lineage>
</organism>
<evidence type="ECO:0008006" key="3">
    <source>
        <dbReference type="Google" id="ProtNLM"/>
    </source>
</evidence>